<proteinExistence type="predicted"/>
<organism evidence="2 3">
    <name type="scientific">Shiella aurantiaca</name>
    <dbReference type="NCBI Taxonomy" id="3058365"/>
    <lineage>
        <taxon>Bacteria</taxon>
        <taxon>Pseudomonadati</taxon>
        <taxon>Bacteroidota</taxon>
        <taxon>Cytophagia</taxon>
        <taxon>Cytophagales</taxon>
        <taxon>Shiellaceae</taxon>
        <taxon>Shiella</taxon>
    </lineage>
</organism>
<keyword evidence="3" id="KW-1185">Reference proteome</keyword>
<feature type="transmembrane region" description="Helical" evidence="1">
    <location>
        <begin position="27"/>
        <end position="44"/>
    </location>
</feature>
<comment type="caution">
    <text evidence="2">The sequence shown here is derived from an EMBL/GenBank/DDBJ whole genome shotgun (WGS) entry which is preliminary data.</text>
</comment>
<keyword evidence="1" id="KW-0812">Transmembrane</keyword>
<name>A0ABT8F501_9BACT</name>
<feature type="transmembrane region" description="Helical" evidence="1">
    <location>
        <begin position="133"/>
        <end position="154"/>
    </location>
</feature>
<dbReference type="EMBL" id="JAUHJS010000003">
    <property type="protein sequence ID" value="MDN4165470.1"/>
    <property type="molecule type" value="Genomic_DNA"/>
</dbReference>
<accession>A0ABT8F501</accession>
<evidence type="ECO:0000256" key="1">
    <source>
        <dbReference type="SAM" id="Phobius"/>
    </source>
</evidence>
<evidence type="ECO:0000313" key="2">
    <source>
        <dbReference type="EMBL" id="MDN4165470.1"/>
    </source>
</evidence>
<reference evidence="2" key="1">
    <citation type="submission" date="2023-06" db="EMBL/GenBank/DDBJ databases">
        <title>Cytophagales bacterium Strain LB-30, isolated from soil.</title>
        <authorList>
            <person name="Liu B."/>
        </authorList>
    </citation>
    <scope>NUCLEOTIDE SEQUENCE</scope>
    <source>
        <strain evidence="2">LB-30</strain>
    </source>
</reference>
<gene>
    <name evidence="2" type="ORF">QWY31_08160</name>
</gene>
<feature type="transmembrane region" description="Helical" evidence="1">
    <location>
        <begin position="56"/>
        <end position="74"/>
    </location>
</feature>
<feature type="transmembrane region" description="Helical" evidence="1">
    <location>
        <begin position="94"/>
        <end position="121"/>
    </location>
</feature>
<protein>
    <recommendedName>
        <fullName evidence="4">Prepilin type IV endopeptidase peptidase domain-containing protein</fullName>
    </recommendedName>
</protein>
<evidence type="ECO:0000313" key="3">
    <source>
        <dbReference type="Proteomes" id="UP001168552"/>
    </source>
</evidence>
<dbReference type="RefSeq" id="WP_320003995.1">
    <property type="nucleotide sequence ID" value="NZ_JAUHJS010000003.1"/>
</dbReference>
<dbReference type="Proteomes" id="UP001168552">
    <property type="component" value="Unassembled WGS sequence"/>
</dbReference>
<evidence type="ECO:0008006" key="4">
    <source>
        <dbReference type="Google" id="ProtNLM"/>
    </source>
</evidence>
<sequence>MLNTTQLAFLLIPIAIIAFQDFKYRAVHVLAFLLLLTGVAYTLYDWEVWRPIDILLNNLFIGINLSGVWLYLRVTGRIFSWKETTSYLGMGDLAFWLVISLLLPLVNYVLFFLISLLIALLLGKIIFRAPRTIPLAGIQALVLWIVLCADSLYFQKGVILQNCLIP</sequence>
<keyword evidence="1" id="KW-0472">Membrane</keyword>
<keyword evidence="1" id="KW-1133">Transmembrane helix</keyword>